<organism evidence="3">
    <name type="scientific">Chrysotila carterae</name>
    <name type="common">Marine alga</name>
    <name type="synonym">Syracosphaera carterae</name>
    <dbReference type="NCBI Taxonomy" id="13221"/>
    <lineage>
        <taxon>Eukaryota</taxon>
        <taxon>Haptista</taxon>
        <taxon>Haptophyta</taxon>
        <taxon>Prymnesiophyceae</taxon>
        <taxon>Isochrysidales</taxon>
        <taxon>Isochrysidaceae</taxon>
        <taxon>Chrysotila</taxon>
    </lineage>
</organism>
<evidence type="ECO:0000313" key="3">
    <source>
        <dbReference type="EMBL" id="CAE0785891.1"/>
    </source>
</evidence>
<name>A0A7S4C3K9_CHRCT</name>
<feature type="region of interest" description="Disordered" evidence="1">
    <location>
        <begin position="1"/>
        <end position="128"/>
    </location>
</feature>
<feature type="domain" description="FHA" evidence="2">
    <location>
        <begin position="441"/>
        <end position="491"/>
    </location>
</feature>
<dbReference type="SUPFAM" id="SSF49879">
    <property type="entry name" value="SMAD/FHA domain"/>
    <property type="match status" value="2"/>
</dbReference>
<feature type="compositionally biased region" description="Basic and acidic residues" evidence="1">
    <location>
        <begin position="11"/>
        <end position="33"/>
    </location>
</feature>
<feature type="compositionally biased region" description="Low complexity" evidence="1">
    <location>
        <begin position="234"/>
        <end position="254"/>
    </location>
</feature>
<feature type="domain" description="FHA" evidence="2">
    <location>
        <begin position="294"/>
        <end position="340"/>
    </location>
</feature>
<dbReference type="InterPro" id="IPR050923">
    <property type="entry name" value="Cell_Proc_Reg/RNA_Proc"/>
</dbReference>
<accession>A0A7S4C3K9</accession>
<gene>
    <name evidence="3" type="ORF">PCAR00345_LOCUS38599</name>
</gene>
<dbReference type="PANTHER" id="PTHR23308">
    <property type="entry name" value="NUCLEAR INHIBITOR OF PROTEIN PHOSPHATASE-1"/>
    <property type="match status" value="1"/>
</dbReference>
<dbReference type="Gene3D" id="2.60.200.20">
    <property type="match status" value="2"/>
</dbReference>
<dbReference type="EMBL" id="HBIZ01062336">
    <property type="protein sequence ID" value="CAE0785891.1"/>
    <property type="molecule type" value="Transcribed_RNA"/>
</dbReference>
<dbReference type="Pfam" id="PF00498">
    <property type="entry name" value="FHA"/>
    <property type="match status" value="2"/>
</dbReference>
<protein>
    <recommendedName>
        <fullName evidence="2">FHA domain-containing protein</fullName>
    </recommendedName>
</protein>
<evidence type="ECO:0000259" key="2">
    <source>
        <dbReference type="PROSITE" id="PS50006"/>
    </source>
</evidence>
<proteinExistence type="predicted"/>
<feature type="region of interest" description="Disordered" evidence="1">
    <location>
        <begin position="161"/>
        <end position="258"/>
    </location>
</feature>
<dbReference type="PROSITE" id="PS50006">
    <property type="entry name" value="FHA_DOMAIN"/>
    <property type="match status" value="2"/>
</dbReference>
<feature type="compositionally biased region" description="Basic and acidic residues" evidence="1">
    <location>
        <begin position="199"/>
        <end position="216"/>
    </location>
</feature>
<evidence type="ECO:0000256" key="1">
    <source>
        <dbReference type="SAM" id="MobiDB-lite"/>
    </source>
</evidence>
<reference evidence="3" key="1">
    <citation type="submission" date="2021-01" db="EMBL/GenBank/DDBJ databases">
        <authorList>
            <person name="Corre E."/>
            <person name="Pelletier E."/>
            <person name="Niang G."/>
            <person name="Scheremetjew M."/>
            <person name="Finn R."/>
            <person name="Kale V."/>
            <person name="Holt S."/>
            <person name="Cochrane G."/>
            <person name="Meng A."/>
            <person name="Brown T."/>
            <person name="Cohen L."/>
        </authorList>
    </citation>
    <scope>NUCLEOTIDE SEQUENCE</scope>
    <source>
        <strain evidence="3">CCMP645</strain>
    </source>
</reference>
<dbReference type="InterPro" id="IPR000253">
    <property type="entry name" value="FHA_dom"/>
</dbReference>
<dbReference type="SMART" id="SM00240">
    <property type="entry name" value="FHA"/>
    <property type="match status" value="2"/>
</dbReference>
<sequence length="532" mass="58877">MENKGGLTETDFEHDSPRDEASSGPEDVSRNADEYDDEYPNTDAHFAYPDTDGQYDAYPDTDAQYVSYPDTDAQYAAYPNTDDQYAPAEGRISGRKASGVDSEQSREADEENFDSNAEDTTAPARVMAPKFAKGDPVWYRTSMGDLRPAVVAFVDHASRVDGGEPSYTIRFEGDQSGAERSSVSERLRPRQPQAHAHTTTHDDSVGPERRVERSRESVASVRESAADAPSRTHQPASHAQAAAQRFAEQPAAPRARWRPPEWAKPALLHKPVLEMHTAGRTEPKAMAIARRPVTILGRNGQVSDIVIEEHSISRAHVAIINSSSATFLQDMHSAHGTWYDAEGRMLTVPQLGLRLNPDDPPVKLEEGATFRIGSSARVFRVTGLKTDTLERFQPPPWVEAPEIKCFFEIRANAFANPYLAHRYEEEGGDVDEELTLDKSFLIVGRSAQLCESVIRHESVSRQHAAILHSDGATYVQDLGTASGTYLNSKRVAANTPTKLEEGDVLSFGEAKATYTFRLDDSVHKTHKKRRTN</sequence>
<dbReference type="InterPro" id="IPR008984">
    <property type="entry name" value="SMAD_FHA_dom_sf"/>
</dbReference>
<dbReference type="AlphaFoldDB" id="A0A7S4C3K9"/>
<feature type="compositionally biased region" description="Acidic residues" evidence="1">
    <location>
        <begin position="108"/>
        <end position="117"/>
    </location>
</feature>